<feature type="transmembrane region" description="Helical" evidence="7">
    <location>
        <begin position="81"/>
        <end position="102"/>
    </location>
</feature>
<name>A0A0G0KN97_9BACT</name>
<evidence type="ECO:0000256" key="4">
    <source>
        <dbReference type="ARBA" id="ARBA00022989"/>
    </source>
</evidence>
<dbReference type="GO" id="GO:0016679">
    <property type="term" value="F:oxidoreductase activity, acting on diphenols and related substances as donors"/>
    <property type="evidence" value="ECO:0007669"/>
    <property type="project" value="TreeGrafter"/>
</dbReference>
<evidence type="ECO:0000256" key="3">
    <source>
        <dbReference type="ARBA" id="ARBA00022692"/>
    </source>
</evidence>
<comment type="subcellular location">
    <subcellularLocation>
        <location evidence="1">Membrane</location>
        <topology evidence="1">Multi-pass membrane protein</topology>
    </subcellularLocation>
</comment>
<feature type="transmembrane region" description="Helical" evidence="7">
    <location>
        <begin position="149"/>
        <end position="171"/>
    </location>
</feature>
<evidence type="ECO:0000313" key="10">
    <source>
        <dbReference type="Proteomes" id="UP000034324"/>
    </source>
</evidence>
<keyword evidence="6 7" id="KW-0472">Membrane</keyword>
<dbReference type="InterPro" id="IPR013130">
    <property type="entry name" value="Fe3_Rdtase_TM_dom"/>
</dbReference>
<dbReference type="PANTHER" id="PTHR36964">
    <property type="entry name" value="PROTEIN-METHIONINE-SULFOXIDE REDUCTASE HEME-BINDING SUBUNIT MSRQ"/>
    <property type="match status" value="1"/>
</dbReference>
<reference evidence="9 10" key="1">
    <citation type="journal article" date="2015" name="Nature">
        <title>rRNA introns, odd ribosomes, and small enigmatic genomes across a large radiation of phyla.</title>
        <authorList>
            <person name="Brown C.T."/>
            <person name="Hug L.A."/>
            <person name="Thomas B.C."/>
            <person name="Sharon I."/>
            <person name="Castelle C.J."/>
            <person name="Singh A."/>
            <person name="Wilkins M.J."/>
            <person name="Williams K.H."/>
            <person name="Banfield J.F."/>
        </authorList>
    </citation>
    <scope>NUCLEOTIDE SEQUENCE [LARGE SCALE GENOMIC DNA]</scope>
</reference>
<evidence type="ECO:0000256" key="6">
    <source>
        <dbReference type="ARBA" id="ARBA00023136"/>
    </source>
</evidence>
<gene>
    <name evidence="9" type="ORF">US99_C0053G0004</name>
</gene>
<feature type="domain" description="Ferric oxidoreductase" evidence="8">
    <location>
        <begin position="49"/>
        <end position="165"/>
    </location>
</feature>
<keyword evidence="3 7" id="KW-0812">Transmembrane</keyword>
<dbReference type="PANTHER" id="PTHR36964:SF1">
    <property type="entry name" value="PROTEIN-METHIONINE-SULFOXIDE REDUCTASE HEME-BINDING SUBUNIT MSRQ"/>
    <property type="match status" value="1"/>
</dbReference>
<dbReference type="GO" id="GO:0020037">
    <property type="term" value="F:heme binding"/>
    <property type="evidence" value="ECO:0007669"/>
    <property type="project" value="TreeGrafter"/>
</dbReference>
<dbReference type="EMBL" id="LBVC01000053">
    <property type="protein sequence ID" value="KKQ76975.1"/>
    <property type="molecule type" value="Genomic_DNA"/>
</dbReference>
<comment type="caution">
    <text evidence="9">The sequence shown here is derived from an EMBL/GenBank/DDBJ whole genome shotgun (WGS) entry which is preliminary data.</text>
</comment>
<accession>A0A0G0KN97</accession>
<organism evidence="9 10">
    <name type="scientific">Candidatus Daviesbacteria bacterium GW2011_GWF2_38_6</name>
    <dbReference type="NCBI Taxonomy" id="1618432"/>
    <lineage>
        <taxon>Bacteria</taxon>
        <taxon>Candidatus Daviesiibacteriota</taxon>
    </lineage>
</organism>
<proteinExistence type="predicted"/>
<evidence type="ECO:0000313" key="9">
    <source>
        <dbReference type="EMBL" id="KKQ76975.1"/>
    </source>
</evidence>
<dbReference type="GO" id="GO:0010181">
    <property type="term" value="F:FMN binding"/>
    <property type="evidence" value="ECO:0007669"/>
    <property type="project" value="TreeGrafter"/>
</dbReference>
<feature type="transmembrane region" description="Helical" evidence="7">
    <location>
        <begin position="49"/>
        <end position="69"/>
    </location>
</feature>
<protein>
    <submittedName>
        <fullName evidence="9">Rieske 2Fe-2S domain protein</fullName>
    </submittedName>
</protein>
<evidence type="ECO:0000256" key="1">
    <source>
        <dbReference type="ARBA" id="ARBA00004141"/>
    </source>
</evidence>
<evidence type="ECO:0000259" key="8">
    <source>
        <dbReference type="Pfam" id="PF01794"/>
    </source>
</evidence>
<feature type="transmembrane region" description="Helical" evidence="7">
    <location>
        <begin position="183"/>
        <end position="205"/>
    </location>
</feature>
<evidence type="ECO:0000256" key="7">
    <source>
        <dbReference type="SAM" id="Phobius"/>
    </source>
</evidence>
<dbReference type="InterPro" id="IPR022837">
    <property type="entry name" value="MsrQ-like"/>
</dbReference>
<feature type="transmembrane region" description="Helical" evidence="7">
    <location>
        <begin position="117"/>
        <end position="137"/>
    </location>
</feature>
<dbReference type="Proteomes" id="UP000034324">
    <property type="component" value="Unassembled WGS sequence"/>
</dbReference>
<evidence type="ECO:0000256" key="2">
    <source>
        <dbReference type="ARBA" id="ARBA00022448"/>
    </source>
</evidence>
<keyword evidence="5" id="KW-0408">Iron</keyword>
<feature type="transmembrane region" description="Helical" evidence="7">
    <location>
        <begin position="20"/>
        <end position="37"/>
    </location>
</feature>
<evidence type="ECO:0000256" key="5">
    <source>
        <dbReference type="ARBA" id="ARBA00023004"/>
    </source>
</evidence>
<keyword evidence="4 7" id="KW-1133">Transmembrane helix</keyword>
<dbReference type="GO" id="GO:0005886">
    <property type="term" value="C:plasma membrane"/>
    <property type="evidence" value="ECO:0007669"/>
    <property type="project" value="TreeGrafter"/>
</dbReference>
<dbReference type="Pfam" id="PF01794">
    <property type="entry name" value="Ferric_reduct"/>
    <property type="match status" value="1"/>
</dbReference>
<sequence length="209" mass="23629">MQHPYNYSIDKTLKHRLLDFGVPLGLFLLFFFFYNFGKFNAHEIIKTSGLLSITLLGITLAVGPLARLTPALDILKAHRKVWGILSFLVAFIHVGLVFVYFYKFNFLKFIDFASPKYMGTLSGLLALVILFLVTITSSQKALTKLSPKIWKIIQTSSYLAMALAVSHFYLMEQVNGVLVIKRLLGQITFVFSILVIALRILILLLPAKK</sequence>
<keyword evidence="2" id="KW-0813">Transport</keyword>
<dbReference type="AlphaFoldDB" id="A0A0G0KN97"/>